<proteinExistence type="predicted"/>
<name>A0ABR6F2M0_9SPHI</name>
<keyword evidence="3" id="KW-1185">Reference proteome</keyword>
<gene>
    <name evidence="2" type="ORF">GM920_23030</name>
</gene>
<feature type="chain" id="PRO_5047444735" description="DUF5004 domain-containing protein" evidence="1">
    <location>
        <begin position="18"/>
        <end position="138"/>
    </location>
</feature>
<protein>
    <recommendedName>
        <fullName evidence="4">DUF5004 domain-containing protein</fullName>
    </recommendedName>
</protein>
<dbReference type="EMBL" id="WNXC01000011">
    <property type="protein sequence ID" value="MBB2151787.1"/>
    <property type="molecule type" value="Genomic_DNA"/>
</dbReference>
<evidence type="ECO:0008006" key="4">
    <source>
        <dbReference type="Google" id="ProtNLM"/>
    </source>
</evidence>
<dbReference type="PROSITE" id="PS51257">
    <property type="entry name" value="PROKAR_LIPOPROTEIN"/>
    <property type="match status" value="1"/>
</dbReference>
<evidence type="ECO:0000313" key="2">
    <source>
        <dbReference type="EMBL" id="MBB2151787.1"/>
    </source>
</evidence>
<reference evidence="2 3" key="1">
    <citation type="submission" date="2019-11" db="EMBL/GenBank/DDBJ databases">
        <title>Description of Pedobacter sp. LMG 31462T.</title>
        <authorList>
            <person name="Carlier A."/>
            <person name="Qi S."/>
            <person name="Vandamme P."/>
        </authorList>
    </citation>
    <scope>NUCLEOTIDE SEQUENCE [LARGE SCALE GENOMIC DNA]</scope>
    <source>
        <strain evidence="2 3">LMG 31462</strain>
    </source>
</reference>
<accession>A0ABR6F2M0</accession>
<evidence type="ECO:0000313" key="3">
    <source>
        <dbReference type="Proteomes" id="UP000636110"/>
    </source>
</evidence>
<dbReference type="Proteomes" id="UP000636110">
    <property type="component" value="Unassembled WGS sequence"/>
</dbReference>
<evidence type="ECO:0000256" key="1">
    <source>
        <dbReference type="SAM" id="SignalP"/>
    </source>
</evidence>
<organism evidence="2 3">
    <name type="scientific">Pedobacter gandavensis</name>
    <dbReference type="NCBI Taxonomy" id="2679963"/>
    <lineage>
        <taxon>Bacteria</taxon>
        <taxon>Pseudomonadati</taxon>
        <taxon>Bacteroidota</taxon>
        <taxon>Sphingobacteriia</taxon>
        <taxon>Sphingobacteriales</taxon>
        <taxon>Sphingobacteriaceae</taxon>
        <taxon>Pedobacter</taxon>
    </lineage>
</organism>
<comment type="caution">
    <text evidence="2">The sequence shown here is derived from an EMBL/GenBank/DDBJ whole genome shotgun (WGS) entry which is preliminary data.</text>
</comment>
<keyword evidence="1" id="KW-0732">Signal</keyword>
<feature type="signal peptide" evidence="1">
    <location>
        <begin position="1"/>
        <end position="17"/>
    </location>
</feature>
<sequence>MKKILLLLLCTATLGLASCKKEVIVDPGLPNETIETVIAPGNWTYINNNETLTTTVQFPEIDPATFKNDALIVALYPDNSVAEYKGMPFTYNGLAYSYTVRRGSITVEIETSGDNNLTPTRPVVPVGLRVTFVTSTLR</sequence>
<dbReference type="RefSeq" id="WP_182961748.1">
    <property type="nucleotide sequence ID" value="NZ_WNXC01000011.1"/>
</dbReference>